<dbReference type="Proteomes" id="UP000001933">
    <property type="component" value="Chromosome"/>
</dbReference>
<feature type="compositionally biased region" description="Polar residues" evidence="1">
    <location>
        <begin position="31"/>
        <end position="40"/>
    </location>
</feature>
<gene>
    <name evidence="2" type="ORF">SYN_03738</name>
</gene>
<dbReference type="STRING" id="56780.SYN_03738"/>
<sequence>MRSCQRTPEEKEKRLEGQDFWHFQNRSSLSTDYQHRSQPVSERISPIFGTASL</sequence>
<dbReference type="InParanoid" id="Q2LW19"/>
<keyword evidence="3" id="KW-1185">Reference proteome</keyword>
<name>Q2LW19_SYNAS</name>
<evidence type="ECO:0000313" key="2">
    <source>
        <dbReference type="EMBL" id="ABC78279.1"/>
    </source>
</evidence>
<organism evidence="2 3">
    <name type="scientific">Syntrophus aciditrophicus (strain SB)</name>
    <dbReference type="NCBI Taxonomy" id="56780"/>
    <lineage>
        <taxon>Bacteria</taxon>
        <taxon>Pseudomonadati</taxon>
        <taxon>Thermodesulfobacteriota</taxon>
        <taxon>Syntrophia</taxon>
        <taxon>Syntrophales</taxon>
        <taxon>Syntrophaceae</taxon>
        <taxon>Syntrophus</taxon>
    </lineage>
</organism>
<dbReference type="EMBL" id="CP000252">
    <property type="protein sequence ID" value="ABC78279.1"/>
    <property type="molecule type" value="Genomic_DNA"/>
</dbReference>
<proteinExistence type="predicted"/>
<reference evidence="2 3" key="1">
    <citation type="journal article" date="2007" name="Proc. Natl. Acad. Sci. U.S.A.">
        <title>The genome of Syntrophus aciditrophicus: life at the thermodynamic limit of microbial growth.</title>
        <authorList>
            <person name="McInerney M.J."/>
            <person name="Rohlin L."/>
            <person name="Mouttaki H."/>
            <person name="Kim U."/>
            <person name="Krupp R.S."/>
            <person name="Rios-Hernandez L."/>
            <person name="Sieber J."/>
            <person name="Struchtemeyer C.G."/>
            <person name="Bhattacharyya A."/>
            <person name="Campbell J.W."/>
            <person name="Gunsalus R.P."/>
        </authorList>
    </citation>
    <scope>NUCLEOTIDE SEQUENCE [LARGE SCALE GENOMIC DNA]</scope>
    <source>
        <strain evidence="2 3">SB</strain>
    </source>
</reference>
<dbReference type="HOGENOM" id="CLU_3066991_0_0_7"/>
<dbReference type="KEGG" id="sat:SYN_03738"/>
<accession>Q2LW19</accession>
<feature type="region of interest" description="Disordered" evidence="1">
    <location>
        <begin position="31"/>
        <end position="53"/>
    </location>
</feature>
<evidence type="ECO:0000313" key="3">
    <source>
        <dbReference type="Proteomes" id="UP000001933"/>
    </source>
</evidence>
<evidence type="ECO:0000256" key="1">
    <source>
        <dbReference type="SAM" id="MobiDB-lite"/>
    </source>
</evidence>
<dbReference type="AlphaFoldDB" id="Q2LW19"/>
<protein>
    <submittedName>
        <fullName evidence="2">Hypothetical cytosolic protein</fullName>
    </submittedName>
</protein>